<evidence type="ECO:0000313" key="1">
    <source>
        <dbReference type="EMBL" id="CAK5283155.1"/>
    </source>
</evidence>
<dbReference type="CDD" id="cd02440">
    <property type="entry name" value="AdoMet_MTases"/>
    <property type="match status" value="1"/>
</dbReference>
<reference evidence="1" key="1">
    <citation type="submission" date="2023-11" db="EMBL/GenBank/DDBJ databases">
        <authorList>
            <person name="De Vega J J."/>
            <person name="De Vega J J."/>
        </authorList>
    </citation>
    <scope>NUCLEOTIDE SEQUENCE</scope>
</reference>
<gene>
    <name evidence="1" type="ORF">MYCIT1_LOCUS35457</name>
</gene>
<dbReference type="Gene3D" id="3.40.50.150">
    <property type="entry name" value="Vaccinia Virus protein VP39"/>
    <property type="match status" value="1"/>
</dbReference>
<proteinExistence type="predicted"/>
<evidence type="ECO:0000313" key="2">
    <source>
        <dbReference type="Proteomes" id="UP001295794"/>
    </source>
</evidence>
<keyword evidence="2" id="KW-1185">Reference proteome</keyword>
<dbReference type="AlphaFoldDB" id="A0AAD2HWA6"/>
<accession>A0AAD2HWA6</accession>
<dbReference type="Pfam" id="PF10294">
    <property type="entry name" value="Methyltransf_16"/>
    <property type="match status" value="1"/>
</dbReference>
<dbReference type="EMBL" id="CAVNYO010000466">
    <property type="protein sequence ID" value="CAK5283155.1"/>
    <property type="molecule type" value="Genomic_DNA"/>
</dbReference>
<dbReference type="InterPro" id="IPR029063">
    <property type="entry name" value="SAM-dependent_MTases_sf"/>
</dbReference>
<organism evidence="1 2">
    <name type="scientific">Mycena citricolor</name>
    <dbReference type="NCBI Taxonomy" id="2018698"/>
    <lineage>
        <taxon>Eukaryota</taxon>
        <taxon>Fungi</taxon>
        <taxon>Dikarya</taxon>
        <taxon>Basidiomycota</taxon>
        <taxon>Agaricomycotina</taxon>
        <taxon>Agaricomycetes</taxon>
        <taxon>Agaricomycetidae</taxon>
        <taxon>Agaricales</taxon>
        <taxon>Marasmiineae</taxon>
        <taxon>Mycenaceae</taxon>
        <taxon>Mycena</taxon>
    </lineage>
</organism>
<comment type="caution">
    <text evidence="1">The sequence shown here is derived from an EMBL/GenBank/DDBJ whole genome shotgun (WGS) entry which is preliminary data.</text>
</comment>
<dbReference type="GO" id="GO:0008757">
    <property type="term" value="F:S-adenosylmethionine-dependent methyltransferase activity"/>
    <property type="evidence" value="ECO:0007669"/>
    <property type="project" value="UniProtKB-ARBA"/>
</dbReference>
<protein>
    <recommendedName>
        <fullName evidence="3">Nicotinamide N-methyltransferase</fullName>
    </recommendedName>
</protein>
<dbReference type="PANTHER" id="PTHR14614">
    <property type="entry name" value="HEPATOCELLULAR CARCINOMA-ASSOCIATED ANTIGEN"/>
    <property type="match status" value="1"/>
</dbReference>
<name>A0AAD2HWA6_9AGAR</name>
<dbReference type="Proteomes" id="UP001295794">
    <property type="component" value="Unassembled WGS sequence"/>
</dbReference>
<dbReference type="SUPFAM" id="SSF53335">
    <property type="entry name" value="S-adenosyl-L-methionine-dependent methyltransferases"/>
    <property type="match status" value="1"/>
</dbReference>
<evidence type="ECO:0008006" key="3">
    <source>
        <dbReference type="Google" id="ProtNLM"/>
    </source>
</evidence>
<dbReference type="InterPro" id="IPR019410">
    <property type="entry name" value="Methyltransf_16"/>
</dbReference>
<sequence>MDDELPEDILSSSLLSLYHYQPITLSSAGAIFVYRSPHCQVTLQTPDTKAANWALHASSVWASSRFLSDHIEYLHLADHIKHSQTNKHLKVLELGAAAGLPSIVIAKTHAADEIQVVVTDYPDEELIRTLAQNVVDNGVSRNCRALAYDWGSPDSSPLFAPDNEKFDVIIAADTLWNPDFHGIFITALKSTLKKAPDSRVYLFAGLHTGRYTIQSFLIAVLKEGFVLDNAFEQETAGDQTRAWSVERADGEDESERRRWIACITLKWDSDT</sequence>